<comment type="caution">
    <text evidence="2">The sequence shown here is derived from an EMBL/GenBank/DDBJ whole genome shotgun (WGS) entry which is preliminary data.</text>
</comment>
<keyword evidence="3" id="KW-1185">Reference proteome</keyword>
<dbReference type="Proteomes" id="UP001579974">
    <property type="component" value="Unassembled WGS sequence"/>
</dbReference>
<dbReference type="PANTHER" id="PTHR33705">
    <property type="entry name" value="PHOSPHOCARRIER PROTEIN HPR"/>
    <property type="match status" value="1"/>
</dbReference>
<evidence type="ECO:0000259" key="1">
    <source>
        <dbReference type="PROSITE" id="PS51350"/>
    </source>
</evidence>
<evidence type="ECO:0000313" key="2">
    <source>
        <dbReference type="EMBL" id="MFB5192277.1"/>
    </source>
</evidence>
<dbReference type="SUPFAM" id="SSF55594">
    <property type="entry name" value="HPr-like"/>
    <property type="match status" value="1"/>
</dbReference>
<dbReference type="EMBL" id="JBDXSU010000019">
    <property type="protein sequence ID" value="MFB5192277.1"/>
    <property type="molecule type" value="Genomic_DNA"/>
</dbReference>
<dbReference type="InterPro" id="IPR050399">
    <property type="entry name" value="HPr"/>
</dbReference>
<dbReference type="PROSITE" id="PS00589">
    <property type="entry name" value="PTS_HPR_SER"/>
    <property type="match status" value="1"/>
</dbReference>
<dbReference type="NCBIfam" id="TIGR01003">
    <property type="entry name" value="PTS_HPr_family"/>
    <property type="match status" value="1"/>
</dbReference>
<feature type="domain" description="HPr" evidence="1">
    <location>
        <begin position="1"/>
        <end position="87"/>
    </location>
</feature>
<dbReference type="PRINTS" id="PR00107">
    <property type="entry name" value="PHOSPHOCPHPR"/>
</dbReference>
<organism evidence="2 3">
    <name type="scientific">Alicyclobacillus fastidiosus</name>
    <dbReference type="NCBI Taxonomy" id="392011"/>
    <lineage>
        <taxon>Bacteria</taxon>
        <taxon>Bacillati</taxon>
        <taxon>Bacillota</taxon>
        <taxon>Bacilli</taxon>
        <taxon>Bacillales</taxon>
        <taxon>Alicyclobacillaceae</taxon>
        <taxon>Alicyclobacillus</taxon>
    </lineage>
</organism>
<reference evidence="2 3" key="1">
    <citation type="journal article" date="2024" name="Int. J. Mol. Sci.">
        <title>Exploration of Alicyclobacillus spp. Genome in Search of Antibiotic Resistance.</title>
        <authorList>
            <person name="Bucka-Kolendo J."/>
            <person name="Kiousi D.E."/>
            <person name="Dekowska A."/>
            <person name="Mikolajczuk-Szczyrba A."/>
            <person name="Karadedos D.M."/>
            <person name="Michael P."/>
            <person name="Galanis A."/>
            <person name="Sokolowska B."/>
        </authorList>
    </citation>
    <scope>NUCLEOTIDE SEQUENCE [LARGE SCALE GENOMIC DNA]</scope>
    <source>
        <strain evidence="2 3">KKP 3000</strain>
    </source>
</reference>
<dbReference type="PANTHER" id="PTHR33705:SF5">
    <property type="entry name" value="HPR-LIKE PROTEIN CRH"/>
    <property type="match status" value="1"/>
</dbReference>
<sequence>MVEKEVIVKIQGGLFARAAANFVQAANRFRAEVTLEKGGKSVNAKSIMGVMSLAVASGQTVVVRANGGDEQQAVEQLVEFIQTEHLS</sequence>
<dbReference type="InterPro" id="IPR002114">
    <property type="entry name" value="PTS_HPr_Ser_P_site"/>
</dbReference>
<dbReference type="InterPro" id="IPR000032">
    <property type="entry name" value="HPr-like"/>
</dbReference>
<evidence type="ECO:0000313" key="3">
    <source>
        <dbReference type="Proteomes" id="UP001579974"/>
    </source>
</evidence>
<proteinExistence type="predicted"/>
<name>A0ABV5AJ32_9BACL</name>
<dbReference type="Gene3D" id="3.30.1340.10">
    <property type="entry name" value="HPr-like"/>
    <property type="match status" value="1"/>
</dbReference>
<dbReference type="InterPro" id="IPR035895">
    <property type="entry name" value="HPr-like_sf"/>
</dbReference>
<gene>
    <name evidence="2" type="ORF">KKP3000_001072</name>
</gene>
<dbReference type="RefSeq" id="WP_275477031.1">
    <property type="nucleotide sequence ID" value="NZ_CP162940.1"/>
</dbReference>
<dbReference type="Pfam" id="PF00381">
    <property type="entry name" value="PTS-HPr"/>
    <property type="match status" value="1"/>
</dbReference>
<dbReference type="PROSITE" id="PS51350">
    <property type="entry name" value="PTS_HPR_DOM"/>
    <property type="match status" value="1"/>
</dbReference>
<dbReference type="CDD" id="cd00367">
    <property type="entry name" value="PTS-HPr_like"/>
    <property type="match status" value="1"/>
</dbReference>
<protein>
    <submittedName>
        <fullName evidence="2">HPr family phosphocarrier protein</fullName>
    </submittedName>
</protein>
<accession>A0ABV5AJ32</accession>